<accession>A0A8S5UUA8</accession>
<sequence length="172" mass="19969">MDIKDLPPWAQAQAANQIMARQRRNNGRSRPPSPALPNDEEEMPRRAASKYHNRKAARITAAGNILEFDSQKEARRYDELALLLAAEKIRDLKLQPEYTLQEAYTTLEGVRVRAIRYRADFSYERATEPDCCGEVHWLRVVEDVKSEATKTRVYAIKRKLMRERLGIDVREV</sequence>
<proteinExistence type="predicted"/>
<dbReference type="InterPro" id="IPR009414">
    <property type="entry name" value="DUF1064"/>
</dbReference>
<evidence type="ECO:0000256" key="1">
    <source>
        <dbReference type="SAM" id="MobiDB-lite"/>
    </source>
</evidence>
<name>A0A8S5UUA8_9CAUD</name>
<dbReference type="EMBL" id="BK016142">
    <property type="protein sequence ID" value="DAF98080.1"/>
    <property type="molecule type" value="Genomic_DNA"/>
</dbReference>
<feature type="region of interest" description="Disordered" evidence="1">
    <location>
        <begin position="19"/>
        <end position="53"/>
    </location>
</feature>
<organism evidence="2">
    <name type="scientific">Podoviridae sp. ctIpM11</name>
    <dbReference type="NCBI Taxonomy" id="2825240"/>
    <lineage>
        <taxon>Viruses</taxon>
        <taxon>Duplodnaviria</taxon>
        <taxon>Heunggongvirae</taxon>
        <taxon>Uroviricota</taxon>
        <taxon>Caudoviricetes</taxon>
    </lineage>
</organism>
<dbReference type="Pfam" id="PF06356">
    <property type="entry name" value="DUF1064"/>
    <property type="match status" value="1"/>
</dbReference>
<reference evidence="2" key="1">
    <citation type="journal article" date="2021" name="Proc. Natl. Acad. Sci. U.S.A.">
        <title>A Catalog of Tens of Thousands of Viruses from Human Metagenomes Reveals Hidden Associations with Chronic Diseases.</title>
        <authorList>
            <person name="Tisza M.J."/>
            <person name="Buck C.B."/>
        </authorList>
    </citation>
    <scope>NUCLEOTIDE SEQUENCE</scope>
    <source>
        <strain evidence="2">CtIpM11</strain>
    </source>
</reference>
<protein>
    <submittedName>
        <fullName evidence="2">Endonuclease</fullName>
    </submittedName>
</protein>
<keyword evidence="2" id="KW-0540">Nuclease</keyword>
<evidence type="ECO:0000313" key="2">
    <source>
        <dbReference type="EMBL" id="DAF98080.1"/>
    </source>
</evidence>
<dbReference type="GO" id="GO:0004519">
    <property type="term" value="F:endonuclease activity"/>
    <property type="evidence" value="ECO:0007669"/>
    <property type="project" value="UniProtKB-KW"/>
</dbReference>
<keyword evidence="2" id="KW-0378">Hydrolase</keyword>
<keyword evidence="2" id="KW-0255">Endonuclease</keyword>